<accession>A0A1Q5SMR2</accession>
<evidence type="ECO:0000313" key="2">
    <source>
        <dbReference type="EMBL" id="OKO89294.1"/>
    </source>
</evidence>
<proteinExistence type="predicted"/>
<protein>
    <submittedName>
        <fullName evidence="2">Uncharacterized protein</fullName>
    </submittedName>
</protein>
<organism evidence="2 3">
    <name type="scientific">Geobacillus proteiniphilus</name>
    <dbReference type="NCBI Taxonomy" id="860353"/>
    <lineage>
        <taxon>Bacteria</taxon>
        <taxon>Bacillati</taxon>
        <taxon>Bacillota</taxon>
        <taxon>Bacilli</taxon>
        <taxon>Bacillales</taxon>
        <taxon>Anoxybacillaceae</taxon>
        <taxon>Geobacillus</taxon>
    </lineage>
</organism>
<feature type="region of interest" description="Disordered" evidence="1">
    <location>
        <begin position="52"/>
        <end position="71"/>
    </location>
</feature>
<dbReference type="AlphaFoldDB" id="A0A1Q5SMR2"/>
<dbReference type="Proteomes" id="UP000186030">
    <property type="component" value="Unassembled WGS sequence"/>
</dbReference>
<gene>
    <name evidence="2" type="ORF">BRO54_3364</name>
</gene>
<dbReference type="EMBL" id="MQMG01000058">
    <property type="protein sequence ID" value="OKO89294.1"/>
    <property type="molecule type" value="Genomic_DNA"/>
</dbReference>
<name>A0A1Q5SMR2_9BACL</name>
<comment type="caution">
    <text evidence="2">The sequence shown here is derived from an EMBL/GenBank/DDBJ whole genome shotgun (WGS) entry which is preliminary data.</text>
</comment>
<evidence type="ECO:0000313" key="3">
    <source>
        <dbReference type="Proteomes" id="UP000186030"/>
    </source>
</evidence>
<reference evidence="2 3" key="1">
    <citation type="submission" date="2016-11" db="EMBL/GenBank/DDBJ databases">
        <authorList>
            <person name="Kadnikov V."/>
            <person name="Nazina T."/>
        </authorList>
    </citation>
    <scope>NUCLEOTIDE SEQUENCE [LARGE SCALE GENOMIC DNA]</scope>
    <source>
        <strain evidence="2 3">1017</strain>
    </source>
</reference>
<sequence length="71" mass="7970">MRAFCAPLGMKTETPYTRIFTENIHEPFLHFSPGMNMAAQGVCIFIRKRRAGERPPSNGSGEPFGRLQIVC</sequence>
<evidence type="ECO:0000256" key="1">
    <source>
        <dbReference type="SAM" id="MobiDB-lite"/>
    </source>
</evidence>
<reference evidence="3" key="2">
    <citation type="submission" date="2017-01" db="EMBL/GenBank/DDBJ databases">
        <title>Genome sequencing and annotation of Geobacillus sp. 1017, a Hydrocarbon-Oxidizing Thermophilic Bacterium Isolated from a Heavy Oil Reservoir (China).</title>
        <authorList>
            <person name="Kadnikov V.V."/>
            <person name="Mardanov A.V."/>
            <person name="Poltaraus A.B."/>
            <person name="Sokolova D.S."/>
            <person name="Semenova E.M."/>
            <person name="Ravin N.V."/>
            <person name="Tourova T.P."/>
            <person name="Nazina T.N."/>
        </authorList>
    </citation>
    <scope>NUCLEOTIDE SEQUENCE [LARGE SCALE GENOMIC DNA]</scope>
    <source>
        <strain evidence="3">1017</strain>
    </source>
</reference>